<organism evidence="3 4">
    <name type="scientific">Apatococcus fuscideae</name>
    <dbReference type="NCBI Taxonomy" id="2026836"/>
    <lineage>
        <taxon>Eukaryota</taxon>
        <taxon>Viridiplantae</taxon>
        <taxon>Chlorophyta</taxon>
        <taxon>core chlorophytes</taxon>
        <taxon>Trebouxiophyceae</taxon>
        <taxon>Chlorellales</taxon>
        <taxon>Chlorellaceae</taxon>
        <taxon>Apatococcus</taxon>
    </lineage>
</organism>
<evidence type="ECO:0000313" key="4">
    <source>
        <dbReference type="Proteomes" id="UP001485043"/>
    </source>
</evidence>
<dbReference type="PROSITE" id="PS50280">
    <property type="entry name" value="SET"/>
    <property type="match status" value="1"/>
</dbReference>
<gene>
    <name evidence="3" type="ORF">WJX84_010847</name>
</gene>
<evidence type="ECO:0000313" key="3">
    <source>
        <dbReference type="EMBL" id="KAK9866825.1"/>
    </source>
</evidence>
<dbReference type="SUPFAM" id="SSF82199">
    <property type="entry name" value="SET domain"/>
    <property type="match status" value="1"/>
</dbReference>
<feature type="domain" description="SET" evidence="2">
    <location>
        <begin position="1"/>
        <end position="99"/>
    </location>
</feature>
<dbReference type="EMBL" id="JALJOV010000131">
    <property type="protein sequence ID" value="KAK9866825.1"/>
    <property type="molecule type" value="Genomic_DNA"/>
</dbReference>
<dbReference type="AlphaFoldDB" id="A0AAW1TDH1"/>
<protein>
    <recommendedName>
        <fullName evidence="2">SET domain-containing protein</fullName>
    </recommendedName>
</protein>
<sequence length="157" mass="17817">MFGKWQVSGLQIPRADSEEAQLEHAEVREDSEARQVLASYRYPRHVRTEIPVGRVLFLEASLFNHSCQPNCYVHRSSHVATVVALEPVQAGQELTISYIDEHLPPAARMRALLRDFFFLCKCPRLAYQQPHPHAVQQPDPPWSWSGKNLSSDGTGDL</sequence>
<comment type="caution">
    <text evidence="3">The sequence shown here is derived from an EMBL/GenBank/DDBJ whole genome shotgun (WGS) entry which is preliminary data.</text>
</comment>
<name>A0AAW1TDH1_9CHLO</name>
<proteinExistence type="predicted"/>
<dbReference type="PANTHER" id="PTHR12197">
    <property type="entry name" value="HISTONE-LYSINE N-METHYLTRANSFERASE SMYD"/>
    <property type="match status" value="1"/>
</dbReference>
<dbReference type="GO" id="GO:0005634">
    <property type="term" value="C:nucleus"/>
    <property type="evidence" value="ECO:0007669"/>
    <property type="project" value="TreeGrafter"/>
</dbReference>
<evidence type="ECO:0000259" key="2">
    <source>
        <dbReference type="PROSITE" id="PS50280"/>
    </source>
</evidence>
<dbReference type="InterPro" id="IPR001214">
    <property type="entry name" value="SET_dom"/>
</dbReference>
<evidence type="ECO:0000256" key="1">
    <source>
        <dbReference type="SAM" id="MobiDB-lite"/>
    </source>
</evidence>
<dbReference type="CDD" id="cd20071">
    <property type="entry name" value="SET_SMYD"/>
    <property type="match status" value="1"/>
</dbReference>
<reference evidence="3 4" key="1">
    <citation type="journal article" date="2024" name="Nat. Commun.">
        <title>Phylogenomics reveals the evolutionary origins of lichenization in chlorophyte algae.</title>
        <authorList>
            <person name="Puginier C."/>
            <person name="Libourel C."/>
            <person name="Otte J."/>
            <person name="Skaloud P."/>
            <person name="Haon M."/>
            <person name="Grisel S."/>
            <person name="Petersen M."/>
            <person name="Berrin J.G."/>
            <person name="Delaux P.M."/>
            <person name="Dal Grande F."/>
            <person name="Keller J."/>
        </authorList>
    </citation>
    <scope>NUCLEOTIDE SEQUENCE [LARGE SCALE GENOMIC DNA]</scope>
    <source>
        <strain evidence="3 4">SAG 2523</strain>
    </source>
</reference>
<dbReference type="Pfam" id="PF00856">
    <property type="entry name" value="SET"/>
    <property type="match status" value="1"/>
</dbReference>
<dbReference type="InterPro" id="IPR050869">
    <property type="entry name" value="H3K4_H4K5_MeTrfase"/>
</dbReference>
<dbReference type="InterPro" id="IPR046341">
    <property type="entry name" value="SET_dom_sf"/>
</dbReference>
<dbReference type="Gene3D" id="2.170.270.10">
    <property type="entry name" value="SET domain"/>
    <property type="match status" value="1"/>
</dbReference>
<feature type="region of interest" description="Disordered" evidence="1">
    <location>
        <begin position="131"/>
        <end position="157"/>
    </location>
</feature>
<feature type="compositionally biased region" description="Polar residues" evidence="1">
    <location>
        <begin position="145"/>
        <end position="157"/>
    </location>
</feature>
<dbReference type="PANTHER" id="PTHR12197:SF251">
    <property type="entry name" value="EG:BACR7C10.4 PROTEIN"/>
    <property type="match status" value="1"/>
</dbReference>
<accession>A0AAW1TDH1</accession>
<dbReference type="Proteomes" id="UP001485043">
    <property type="component" value="Unassembled WGS sequence"/>
</dbReference>
<keyword evidence="4" id="KW-1185">Reference proteome</keyword>